<proteinExistence type="predicted"/>
<dbReference type="SUPFAM" id="SSF49464">
    <property type="entry name" value="Carboxypeptidase regulatory domain-like"/>
    <property type="match status" value="1"/>
</dbReference>
<sequence length="922" mass="104871">MTRFFTSLILIFVFTISAFAQKNGETTGILLGDEETPLPFATVSVYTAMDTALIDYVLTEDDGSFLIKKLPLNTTLRIIISYLGYEPVKEDFELSENGAIKDFGTIEMTSTSQTLDEILVLGERPPIMMKNDTLEFNAGSFTTRDGATVEDLIKKLPGVVVDNQGNITANGRAVTKVRVDGKDFFGGDPRIALRNLTSDMIDKVQITDDREEDPQQLLADDEVDQVINLKLKKDAKIKAFGKAYAGGGTEDRYEVGGIVNSFRDTFQLSMVGYYNNLSQTNLSMNEMLSLGSFVTNRRGYWGGGGIDGIQFGAGGSGYPTSLLGGANANATFGGAKMNLQYFYSNNTLEFGSKTFKEQTIRPDSVFFYDSQNEGNSKNQGHNVTGGLRWEIDTMTQLNFNIGLNYSHGERPSFNEETSAFNDKDNILQNFVTTEDPSSANLGLNTRVYFNKKLNDDGRNISFRSSFSKSKNDNDLFSNFERTYFQNAIDSVVYFDQLRTSYSDNQSFEVNLRYTEPIAENWFIDLEAEYEPSSRINNIETRQQYQQDPDWSLIDNLSNDFSRNEQEMELGTGIRYQKDKVQVNLSVEYDILNYTNKFGDEIPDFNENYRFFTPRLRVVLDGWRLFYRYSYNTPDISQLHPITNNTNPLYIREGNPNLTPVRSHGMYVSKFSYARKWKYRLYMSGNYRGDNIINTSRVDESGVTYSRPINFKAPSYNLRGGSGINRTFELENQKISVDFDLNANIGSGPFFINGQEGISNNTGLGGGLSVNYNFHDIIDFSPKYNLDYNHNTYEKVDYRDVNIFNHRVSGDFTLYLPWNMEFQNDLTYRYIPQTTPGFRKSSFIWHAALNKKILASKKITLRLSAYDILDQNINFYRYVNFNNIVDGQQKTLSRYLLFSVIYDFRDTGKGSRGGGRPGGGRRH</sequence>
<dbReference type="InterPro" id="IPR041700">
    <property type="entry name" value="OMP_b-brl_3"/>
</dbReference>
<keyword evidence="1" id="KW-0732">Signal</keyword>
<evidence type="ECO:0000313" key="3">
    <source>
        <dbReference type="EMBL" id="MBY5958096.1"/>
    </source>
</evidence>
<dbReference type="InterPro" id="IPR008969">
    <property type="entry name" value="CarboxyPept-like_regulatory"/>
</dbReference>
<feature type="domain" description="Outer membrane protein beta-barrel" evidence="2">
    <location>
        <begin position="451"/>
        <end position="711"/>
    </location>
</feature>
<feature type="chain" id="PRO_5038020835" evidence="1">
    <location>
        <begin position="21"/>
        <end position="922"/>
    </location>
</feature>
<comment type="caution">
    <text evidence="3">The sequence shown here is derived from an EMBL/GenBank/DDBJ whole genome shotgun (WGS) entry which is preliminary data.</text>
</comment>
<dbReference type="Pfam" id="PF14905">
    <property type="entry name" value="OMP_b-brl_3"/>
    <property type="match status" value="2"/>
</dbReference>
<organism evidence="3 4">
    <name type="scientific">Membranihabitans marinus</name>
    <dbReference type="NCBI Taxonomy" id="1227546"/>
    <lineage>
        <taxon>Bacteria</taxon>
        <taxon>Pseudomonadati</taxon>
        <taxon>Bacteroidota</taxon>
        <taxon>Saprospiria</taxon>
        <taxon>Saprospirales</taxon>
        <taxon>Saprospiraceae</taxon>
        <taxon>Membranihabitans</taxon>
    </lineage>
</organism>
<dbReference type="Proteomes" id="UP000753961">
    <property type="component" value="Unassembled WGS sequence"/>
</dbReference>
<dbReference type="SUPFAM" id="SSF56935">
    <property type="entry name" value="Porins"/>
    <property type="match status" value="1"/>
</dbReference>
<gene>
    <name evidence="3" type="ORF">KUV50_08145</name>
</gene>
<reference evidence="3" key="1">
    <citation type="submission" date="2021-06" db="EMBL/GenBank/DDBJ databases">
        <title>44 bacteria genomes isolated from Dapeng, Shenzhen.</title>
        <authorList>
            <person name="Zheng W."/>
            <person name="Yu S."/>
            <person name="Huang Y."/>
        </authorList>
    </citation>
    <scope>NUCLEOTIDE SEQUENCE</scope>
    <source>
        <strain evidence="3">DP5N28-2</strain>
    </source>
</reference>
<protein>
    <submittedName>
        <fullName evidence="3">Outer membrane beta-barrel protein</fullName>
    </submittedName>
</protein>
<keyword evidence="4" id="KW-1185">Reference proteome</keyword>
<name>A0A953HWX4_9BACT</name>
<evidence type="ECO:0000259" key="2">
    <source>
        <dbReference type="Pfam" id="PF14905"/>
    </source>
</evidence>
<dbReference type="EMBL" id="JAHVHU010000007">
    <property type="protein sequence ID" value="MBY5958096.1"/>
    <property type="molecule type" value="Genomic_DNA"/>
</dbReference>
<dbReference type="AlphaFoldDB" id="A0A953HWX4"/>
<evidence type="ECO:0000256" key="1">
    <source>
        <dbReference type="SAM" id="SignalP"/>
    </source>
</evidence>
<feature type="domain" description="Outer membrane protein beta-barrel" evidence="2">
    <location>
        <begin position="751"/>
        <end position="901"/>
    </location>
</feature>
<evidence type="ECO:0000313" key="4">
    <source>
        <dbReference type="Proteomes" id="UP000753961"/>
    </source>
</evidence>
<dbReference type="RefSeq" id="WP_222579629.1">
    <property type="nucleotide sequence ID" value="NZ_JAHVHU010000007.1"/>
</dbReference>
<feature type="signal peptide" evidence="1">
    <location>
        <begin position="1"/>
        <end position="20"/>
    </location>
</feature>
<accession>A0A953HWX4</accession>